<name>A0A450XHS7_9GAMM</name>
<dbReference type="EMBL" id="CAADFQ010000007">
    <property type="protein sequence ID" value="VFK28851.1"/>
    <property type="molecule type" value="Genomic_DNA"/>
</dbReference>
<organism evidence="1">
    <name type="scientific">Candidatus Kentrum sp. MB</name>
    <dbReference type="NCBI Taxonomy" id="2138164"/>
    <lineage>
        <taxon>Bacteria</taxon>
        <taxon>Pseudomonadati</taxon>
        <taxon>Pseudomonadota</taxon>
        <taxon>Gammaproteobacteria</taxon>
        <taxon>Candidatus Kentrum</taxon>
    </lineage>
</organism>
<accession>A0A450XHS7</accession>
<gene>
    <name evidence="1" type="ORF">BECKMB1821I_GA0114274_100754</name>
</gene>
<proteinExistence type="predicted"/>
<dbReference type="AlphaFoldDB" id="A0A450XHS7"/>
<sequence length="61" mass="7057">MALAVSSRHCLVPTLTRKRKNKHNRLNDNANIWRLPLYSRLAMTRRSFPCALRAGAQLLRV</sequence>
<evidence type="ECO:0000313" key="1">
    <source>
        <dbReference type="EMBL" id="VFK28851.1"/>
    </source>
</evidence>
<protein>
    <submittedName>
        <fullName evidence="1">Uncharacterized protein</fullName>
    </submittedName>
</protein>
<reference evidence="1" key="1">
    <citation type="submission" date="2019-02" db="EMBL/GenBank/DDBJ databases">
        <authorList>
            <person name="Gruber-Vodicka R. H."/>
            <person name="Seah K. B. B."/>
        </authorList>
    </citation>
    <scope>NUCLEOTIDE SEQUENCE</scope>
    <source>
        <strain evidence="1">BECK_BZ199</strain>
    </source>
</reference>